<dbReference type="AlphaFoldDB" id="A0A3D8IWX9"/>
<reference evidence="1 2" key="1">
    <citation type="submission" date="2018-04" db="EMBL/GenBank/DDBJ databases">
        <title>Novel Campyloabacter and Helicobacter Species and Strains.</title>
        <authorList>
            <person name="Mannion A.J."/>
            <person name="Shen Z."/>
            <person name="Fox J.G."/>
        </authorList>
    </citation>
    <scope>NUCLEOTIDE SEQUENCE [LARGE SCALE GENOMIC DNA]</scope>
    <source>
        <strain evidence="1 2">MIT 97-5075</strain>
    </source>
</reference>
<proteinExistence type="predicted"/>
<accession>A0A3D8IWX9</accession>
<evidence type="ECO:0000313" key="2">
    <source>
        <dbReference type="Proteomes" id="UP000256424"/>
    </source>
</evidence>
<protein>
    <submittedName>
        <fullName evidence="1">Uncharacterized protein</fullName>
    </submittedName>
</protein>
<dbReference type="Proteomes" id="UP000256424">
    <property type="component" value="Unassembled WGS sequence"/>
</dbReference>
<evidence type="ECO:0000313" key="1">
    <source>
        <dbReference type="EMBL" id="RDU69768.1"/>
    </source>
</evidence>
<dbReference type="OrthoDB" id="9972534at2"/>
<dbReference type="RefSeq" id="WP_104763812.1">
    <property type="nucleotide sequence ID" value="NZ_FZPM01000039.1"/>
</dbReference>
<dbReference type="EMBL" id="NXLW01000027">
    <property type="protein sequence ID" value="RDU69768.1"/>
    <property type="molecule type" value="Genomic_DNA"/>
</dbReference>
<name>A0A3D8IWX9_9HELI</name>
<organism evidence="1 2">
    <name type="scientific">Helicobacter aurati</name>
    <dbReference type="NCBI Taxonomy" id="137778"/>
    <lineage>
        <taxon>Bacteria</taxon>
        <taxon>Pseudomonadati</taxon>
        <taxon>Campylobacterota</taxon>
        <taxon>Epsilonproteobacteria</taxon>
        <taxon>Campylobacterales</taxon>
        <taxon>Helicobacteraceae</taxon>
        <taxon>Helicobacter</taxon>
    </lineage>
</organism>
<gene>
    <name evidence="1" type="ORF">CQA66_08880</name>
</gene>
<sequence>MRFIYSLMRSLFAGVFVVGLMNGCAKNAQKNNFVSTECKTVCSATECNQVCTTVTGTLKKK</sequence>
<keyword evidence="2" id="KW-1185">Reference proteome</keyword>
<comment type="caution">
    <text evidence="1">The sequence shown here is derived from an EMBL/GenBank/DDBJ whole genome shotgun (WGS) entry which is preliminary data.</text>
</comment>